<gene>
    <name evidence="2" type="ORF">EDM21_13670</name>
</gene>
<evidence type="ECO:0000313" key="2">
    <source>
        <dbReference type="EMBL" id="MVP00558.1"/>
    </source>
</evidence>
<sequence length="203" mass="22074">MKKRTILLATSIAMSMLTGSSNSYADYGIAHVKKGSNTNGPDFQYWLDSSVASYGYTDIVKNAETNWNAVSGSTAKLWEISDAYASLAQIKIYVVYGSLGSGVYGAADYYNRLSNGALSTVYISDINNGSNYNFARIQLDAGSMSQWSWAERSMNTGHEIGHALGISHFEIAPAHSGSHWMKSGKFNLSSPTSEDANHLANKW</sequence>
<evidence type="ECO:0008006" key="4">
    <source>
        <dbReference type="Google" id="ProtNLM"/>
    </source>
</evidence>
<dbReference type="InterPro" id="IPR024079">
    <property type="entry name" value="MetalloPept_cat_dom_sf"/>
</dbReference>
<protein>
    <recommendedName>
        <fullName evidence="4">Peptidase M10 metallopeptidase domain-containing protein</fullName>
    </recommendedName>
</protein>
<evidence type="ECO:0000256" key="1">
    <source>
        <dbReference type="SAM" id="SignalP"/>
    </source>
</evidence>
<dbReference type="SUPFAM" id="SSF55486">
    <property type="entry name" value="Metalloproteases ('zincins'), catalytic domain"/>
    <property type="match status" value="1"/>
</dbReference>
<feature type="chain" id="PRO_5030887070" description="Peptidase M10 metallopeptidase domain-containing protein" evidence="1">
    <location>
        <begin position="26"/>
        <end position="203"/>
    </location>
</feature>
<dbReference type="AlphaFoldDB" id="A0A7X3FJ34"/>
<dbReference type="Gene3D" id="3.40.390.10">
    <property type="entry name" value="Collagenase (Catalytic Domain)"/>
    <property type="match status" value="1"/>
</dbReference>
<accession>A0A7X3FJ34</accession>
<dbReference type="EMBL" id="RHLK01000007">
    <property type="protein sequence ID" value="MVP00558.1"/>
    <property type="molecule type" value="Genomic_DNA"/>
</dbReference>
<keyword evidence="3" id="KW-1185">Reference proteome</keyword>
<proteinExistence type="predicted"/>
<name>A0A7X3FJ34_9BACL</name>
<reference evidence="2 3" key="1">
    <citation type="journal article" date="2019" name="Microorganisms">
        <title>Paenibacillus lutrae sp. nov., A Chitinolytic Species Isolated from A River Otter in Castril Natural Park, Granada, Spain.</title>
        <authorList>
            <person name="Rodriguez M."/>
            <person name="Reina J.C."/>
            <person name="Bejar V."/>
            <person name="Llamas I."/>
        </authorList>
    </citation>
    <scope>NUCLEOTIDE SEQUENCE [LARGE SCALE GENOMIC DNA]</scope>
    <source>
        <strain evidence="2 3">N10</strain>
    </source>
</reference>
<feature type="signal peptide" evidence="1">
    <location>
        <begin position="1"/>
        <end position="25"/>
    </location>
</feature>
<dbReference type="OrthoDB" id="2666692at2"/>
<dbReference type="RefSeq" id="WP_157336267.1">
    <property type="nucleotide sequence ID" value="NZ_RHLK01000007.1"/>
</dbReference>
<organism evidence="2 3">
    <name type="scientific">Paenibacillus lutrae</name>
    <dbReference type="NCBI Taxonomy" id="2078573"/>
    <lineage>
        <taxon>Bacteria</taxon>
        <taxon>Bacillati</taxon>
        <taxon>Bacillota</taxon>
        <taxon>Bacilli</taxon>
        <taxon>Bacillales</taxon>
        <taxon>Paenibacillaceae</taxon>
        <taxon>Paenibacillus</taxon>
    </lineage>
</organism>
<dbReference type="Proteomes" id="UP000490800">
    <property type="component" value="Unassembled WGS sequence"/>
</dbReference>
<dbReference type="GO" id="GO:0008237">
    <property type="term" value="F:metallopeptidase activity"/>
    <property type="evidence" value="ECO:0007669"/>
    <property type="project" value="InterPro"/>
</dbReference>
<comment type="caution">
    <text evidence="2">The sequence shown here is derived from an EMBL/GenBank/DDBJ whole genome shotgun (WGS) entry which is preliminary data.</text>
</comment>
<evidence type="ECO:0000313" key="3">
    <source>
        <dbReference type="Proteomes" id="UP000490800"/>
    </source>
</evidence>
<keyword evidence="1" id="KW-0732">Signal</keyword>